<evidence type="ECO:0000313" key="2">
    <source>
        <dbReference type="EMBL" id="GAA5195866.1"/>
    </source>
</evidence>
<protein>
    <submittedName>
        <fullName evidence="2">Uncharacterized protein</fullName>
    </submittedName>
</protein>
<accession>A0ABP9SHI0</accession>
<feature type="region of interest" description="Disordered" evidence="1">
    <location>
        <begin position="50"/>
        <end position="71"/>
    </location>
</feature>
<dbReference type="Proteomes" id="UP001500200">
    <property type="component" value="Unassembled WGS sequence"/>
</dbReference>
<feature type="compositionally biased region" description="Low complexity" evidence="1">
    <location>
        <begin position="50"/>
        <end position="64"/>
    </location>
</feature>
<reference evidence="3" key="1">
    <citation type="journal article" date="2019" name="Int. J. Syst. Evol. Microbiol.">
        <title>The Global Catalogue of Microorganisms (GCM) 10K type strain sequencing project: providing services to taxonomists for standard genome sequencing and annotation.</title>
        <authorList>
            <consortium name="The Broad Institute Genomics Platform"/>
            <consortium name="The Broad Institute Genome Sequencing Center for Infectious Disease"/>
            <person name="Wu L."/>
            <person name="Ma J."/>
        </authorList>
    </citation>
    <scope>NUCLEOTIDE SEQUENCE [LARGE SCALE GENOMIC DNA]</scope>
    <source>
        <strain evidence="3">JCM 18514</strain>
    </source>
</reference>
<evidence type="ECO:0000256" key="1">
    <source>
        <dbReference type="SAM" id="MobiDB-lite"/>
    </source>
</evidence>
<name>A0ABP9SHI0_9MICC</name>
<proteinExistence type="predicted"/>
<feature type="region of interest" description="Disordered" evidence="1">
    <location>
        <begin position="1"/>
        <end position="33"/>
    </location>
</feature>
<comment type="caution">
    <text evidence="2">The sequence shown here is derived from an EMBL/GenBank/DDBJ whole genome shotgun (WGS) entry which is preliminary data.</text>
</comment>
<dbReference type="EMBL" id="BAABKK010000017">
    <property type="protein sequence ID" value="GAA5195866.1"/>
    <property type="molecule type" value="Genomic_DNA"/>
</dbReference>
<sequence>MIDSWGNWSMMDRATVSPPTPESKTPMGRDPSKGLGALLFSVSGLRWDSGAAAAPSPSDTASDAEFMILRE</sequence>
<evidence type="ECO:0000313" key="3">
    <source>
        <dbReference type="Proteomes" id="UP001500200"/>
    </source>
</evidence>
<organism evidence="2 3">
    <name type="scientific">Arthrobacter gyeryongensis</name>
    <dbReference type="NCBI Taxonomy" id="1650592"/>
    <lineage>
        <taxon>Bacteria</taxon>
        <taxon>Bacillati</taxon>
        <taxon>Actinomycetota</taxon>
        <taxon>Actinomycetes</taxon>
        <taxon>Micrococcales</taxon>
        <taxon>Micrococcaceae</taxon>
        <taxon>Arthrobacter</taxon>
    </lineage>
</organism>
<gene>
    <name evidence="2" type="ORF">GCM10023346_26920</name>
</gene>
<keyword evidence="3" id="KW-1185">Reference proteome</keyword>